<proteinExistence type="predicted"/>
<evidence type="ECO:0000256" key="2">
    <source>
        <dbReference type="SAM" id="SignalP"/>
    </source>
</evidence>
<dbReference type="EMBL" id="JARBJD010000007">
    <property type="protein sequence ID" value="KAK2963126.1"/>
    <property type="molecule type" value="Genomic_DNA"/>
</dbReference>
<feature type="signal peptide" evidence="2">
    <location>
        <begin position="1"/>
        <end position="17"/>
    </location>
</feature>
<comment type="caution">
    <text evidence="3">The sequence shown here is derived from an EMBL/GenBank/DDBJ whole genome shotgun (WGS) entry which is preliminary data.</text>
</comment>
<feature type="region of interest" description="Disordered" evidence="1">
    <location>
        <begin position="290"/>
        <end position="315"/>
    </location>
</feature>
<evidence type="ECO:0000256" key="1">
    <source>
        <dbReference type="SAM" id="MobiDB-lite"/>
    </source>
</evidence>
<sequence length="315" mass="35542">MIFRLFLLFFSQFTCESQLTCLPKGASCKTQCYVDYSSQNDIDSCFAMCDDSLRSCNDSRSATLHPLSADPFADFSPTHLSNGSDITKKEGYGYHEGYDLLDDTLNGHSRTADLTKQQNPSVEQLNFATLPGMTSLSDSNGFNNHGLSEPPDPNSGAFDGPFGRTPDSGFFHQRQERKVFDHDLDIQIRDRQKWDHQLQEVGLLWGDALHKHGKDFAYSRPNYVSPNLDPLSSDFSLGQPANTQKPVPTRTYRYTPTEQGPTNLMQQGIEREPYPDDVEKAVRGKMSQLEKTNGNLSPNKNNQRNRFAQDVDFNF</sequence>
<evidence type="ECO:0000313" key="3">
    <source>
        <dbReference type="EMBL" id="KAK2963126.1"/>
    </source>
</evidence>
<gene>
    <name evidence="3" type="ORF">BLNAU_1659</name>
</gene>
<keyword evidence="4" id="KW-1185">Reference proteome</keyword>
<feature type="compositionally biased region" description="Low complexity" evidence="1">
    <location>
        <begin position="248"/>
        <end position="257"/>
    </location>
</feature>
<name>A0ABQ9YHH5_9EUKA</name>
<feature type="compositionally biased region" description="Polar residues" evidence="1">
    <location>
        <begin position="290"/>
        <end position="306"/>
    </location>
</feature>
<dbReference type="Proteomes" id="UP001281761">
    <property type="component" value="Unassembled WGS sequence"/>
</dbReference>
<feature type="region of interest" description="Disordered" evidence="1">
    <location>
        <begin position="235"/>
        <end position="263"/>
    </location>
</feature>
<organism evidence="3 4">
    <name type="scientific">Blattamonas nauphoetae</name>
    <dbReference type="NCBI Taxonomy" id="2049346"/>
    <lineage>
        <taxon>Eukaryota</taxon>
        <taxon>Metamonada</taxon>
        <taxon>Preaxostyla</taxon>
        <taxon>Oxymonadida</taxon>
        <taxon>Blattamonas</taxon>
    </lineage>
</organism>
<keyword evidence="2" id="KW-0732">Signal</keyword>
<feature type="compositionally biased region" description="Polar residues" evidence="1">
    <location>
        <begin position="235"/>
        <end position="246"/>
    </location>
</feature>
<accession>A0ABQ9YHH5</accession>
<feature type="region of interest" description="Disordered" evidence="1">
    <location>
        <begin position="138"/>
        <end position="167"/>
    </location>
</feature>
<feature type="chain" id="PRO_5046340775" evidence="2">
    <location>
        <begin position="18"/>
        <end position="315"/>
    </location>
</feature>
<reference evidence="3 4" key="1">
    <citation type="journal article" date="2022" name="bioRxiv">
        <title>Genomics of Preaxostyla Flagellates Illuminates Evolutionary Transitions and the Path Towards Mitochondrial Loss.</title>
        <authorList>
            <person name="Novak L.V.F."/>
            <person name="Treitli S.C."/>
            <person name="Pyrih J."/>
            <person name="Halakuc P."/>
            <person name="Pipaliya S.V."/>
            <person name="Vacek V."/>
            <person name="Brzon O."/>
            <person name="Soukal P."/>
            <person name="Eme L."/>
            <person name="Dacks J.B."/>
            <person name="Karnkowska A."/>
            <person name="Elias M."/>
            <person name="Hampl V."/>
        </authorList>
    </citation>
    <scope>NUCLEOTIDE SEQUENCE [LARGE SCALE GENOMIC DNA]</scope>
    <source>
        <strain evidence="3">NAU3</strain>
        <tissue evidence="3">Gut</tissue>
    </source>
</reference>
<evidence type="ECO:0000313" key="4">
    <source>
        <dbReference type="Proteomes" id="UP001281761"/>
    </source>
</evidence>
<protein>
    <submittedName>
        <fullName evidence="3">Uncharacterized protein</fullName>
    </submittedName>
</protein>